<gene>
    <name evidence="2" type="ORF">CWI36_0001p0050</name>
</gene>
<keyword evidence="1" id="KW-0812">Transmembrane</keyword>
<name>A0A4Q9LN14_9MICR</name>
<accession>A0A4Q9LN14</accession>
<dbReference type="AlphaFoldDB" id="A0A4Q9LN14"/>
<protein>
    <submittedName>
        <fullName evidence="2">Uncharacterized protein</fullName>
    </submittedName>
</protein>
<reference evidence="2 3" key="1">
    <citation type="submission" date="2017-12" db="EMBL/GenBank/DDBJ databases">
        <authorList>
            <person name="Pombert J.-F."/>
            <person name="Haag K.L."/>
            <person name="Ebert D."/>
        </authorList>
    </citation>
    <scope>NUCLEOTIDE SEQUENCE [LARGE SCALE GENOMIC DNA]</scope>
    <source>
        <strain evidence="2">BE-OM-2</strain>
    </source>
</reference>
<sequence>MSSIFTLDSEDYKPFFVCYTDLELTNYSFVNVVEWIIHVIVTSYKDFFDNILRKKSQFRSKDDRSLLNGIFMLAICGYIMANKHKFRVEIYLFF</sequence>
<evidence type="ECO:0000256" key="1">
    <source>
        <dbReference type="SAM" id="Phobius"/>
    </source>
</evidence>
<keyword evidence="1" id="KW-0472">Membrane</keyword>
<evidence type="ECO:0000313" key="3">
    <source>
        <dbReference type="Proteomes" id="UP000291404"/>
    </source>
</evidence>
<organism evidence="2 3">
    <name type="scientific">Hamiltosporidium magnivora</name>
    <dbReference type="NCBI Taxonomy" id="148818"/>
    <lineage>
        <taxon>Eukaryota</taxon>
        <taxon>Fungi</taxon>
        <taxon>Fungi incertae sedis</taxon>
        <taxon>Microsporidia</taxon>
        <taxon>Dubosqiidae</taxon>
        <taxon>Hamiltosporidium</taxon>
    </lineage>
</organism>
<keyword evidence="3" id="KW-1185">Reference proteome</keyword>
<feature type="transmembrane region" description="Helical" evidence="1">
    <location>
        <begin position="65"/>
        <end position="81"/>
    </location>
</feature>
<comment type="caution">
    <text evidence="2">The sequence shown here is derived from an EMBL/GenBank/DDBJ whole genome shotgun (WGS) entry which is preliminary data.</text>
</comment>
<evidence type="ECO:0000313" key="2">
    <source>
        <dbReference type="EMBL" id="TBU09768.1"/>
    </source>
</evidence>
<dbReference type="EMBL" id="PITI01000001">
    <property type="protein sequence ID" value="TBU09768.1"/>
    <property type="molecule type" value="Genomic_DNA"/>
</dbReference>
<dbReference type="VEuPathDB" id="MicrosporidiaDB:CWI36_0001p0050"/>
<dbReference type="Proteomes" id="UP000291404">
    <property type="component" value="Unassembled WGS sequence"/>
</dbReference>
<proteinExistence type="predicted"/>
<keyword evidence="1" id="KW-1133">Transmembrane helix</keyword>
<feature type="transmembrane region" description="Helical" evidence="1">
    <location>
        <begin position="24"/>
        <end position="44"/>
    </location>
</feature>